<dbReference type="RefSeq" id="WP_101892992.1">
    <property type="nucleotide sequence ID" value="NZ_CP022684.1"/>
</dbReference>
<dbReference type="Gene3D" id="2.60.40.4070">
    <property type="match status" value="1"/>
</dbReference>
<dbReference type="OrthoDB" id="9785233at2"/>
<keyword evidence="3 5" id="KW-1005">Bacterial flagellum biogenesis</keyword>
<dbReference type="EMBL" id="CP022684">
    <property type="protein sequence ID" value="AUM11652.1"/>
    <property type="molecule type" value="Genomic_DNA"/>
</dbReference>
<comment type="similarity">
    <text evidence="1 5">Belongs to the FlgD family.</text>
</comment>
<feature type="domain" description="FlgD/Vpr Ig-like" evidence="6">
    <location>
        <begin position="110"/>
        <end position="179"/>
    </location>
</feature>
<evidence type="ECO:0000256" key="3">
    <source>
        <dbReference type="ARBA" id="ARBA00022795"/>
    </source>
</evidence>
<dbReference type="Gene3D" id="2.30.30.910">
    <property type="match status" value="1"/>
</dbReference>
<proteinExistence type="inferred from homology"/>
<organism evidence="8 9">
    <name type="scientific">Ketobacter alkanivorans</name>
    <dbReference type="NCBI Taxonomy" id="1917421"/>
    <lineage>
        <taxon>Bacteria</taxon>
        <taxon>Pseudomonadati</taxon>
        <taxon>Pseudomonadota</taxon>
        <taxon>Gammaproteobacteria</taxon>
        <taxon>Pseudomonadales</taxon>
        <taxon>Ketobacteraceae</taxon>
        <taxon>Ketobacter</taxon>
    </lineage>
</organism>
<evidence type="ECO:0000256" key="4">
    <source>
        <dbReference type="ARBA" id="ARBA00024746"/>
    </source>
</evidence>
<dbReference type="KEGG" id="kak:Kalk_04105"/>
<evidence type="ECO:0000313" key="8">
    <source>
        <dbReference type="EMBL" id="AUM11652.1"/>
    </source>
</evidence>
<dbReference type="InterPro" id="IPR025965">
    <property type="entry name" value="FlgD/Vpr_Ig-like"/>
</dbReference>
<dbReference type="InterPro" id="IPR025963">
    <property type="entry name" value="FLgD_Tudor"/>
</dbReference>
<comment type="function">
    <text evidence="4 5">Required for flagellar hook formation. May act as a scaffolding protein.</text>
</comment>
<dbReference type="GO" id="GO:0044781">
    <property type="term" value="P:bacterial-type flagellum organization"/>
    <property type="evidence" value="ECO:0007669"/>
    <property type="project" value="UniProtKB-UniRule"/>
</dbReference>
<dbReference type="InterPro" id="IPR005648">
    <property type="entry name" value="FlgD"/>
</dbReference>
<evidence type="ECO:0000256" key="1">
    <source>
        <dbReference type="ARBA" id="ARBA00010577"/>
    </source>
</evidence>
<evidence type="ECO:0000256" key="2">
    <source>
        <dbReference type="ARBA" id="ARBA00016013"/>
    </source>
</evidence>
<evidence type="ECO:0000256" key="5">
    <source>
        <dbReference type="RuleBase" id="RU362076"/>
    </source>
</evidence>
<protein>
    <recommendedName>
        <fullName evidence="2 5">Basal-body rod modification protein FlgD</fullName>
    </recommendedName>
</protein>
<evidence type="ECO:0000259" key="7">
    <source>
        <dbReference type="Pfam" id="PF13861"/>
    </source>
</evidence>
<dbReference type="Pfam" id="PF13860">
    <property type="entry name" value="FlgD_ig"/>
    <property type="match status" value="1"/>
</dbReference>
<dbReference type="Proteomes" id="UP000235116">
    <property type="component" value="Chromosome"/>
</dbReference>
<keyword evidence="9" id="KW-1185">Reference proteome</keyword>
<reference evidence="9" key="1">
    <citation type="submission" date="2017-08" db="EMBL/GenBank/DDBJ databases">
        <title>Direct submision.</title>
        <authorList>
            <person name="Kim S.-J."/>
            <person name="Rhee S.-K."/>
        </authorList>
    </citation>
    <scope>NUCLEOTIDE SEQUENCE [LARGE SCALE GENOMIC DNA]</scope>
    <source>
        <strain evidence="9">GI5</strain>
    </source>
</reference>
<dbReference type="AlphaFoldDB" id="A0A2K9LH88"/>
<dbReference type="Pfam" id="PF03963">
    <property type="entry name" value="FlgD"/>
    <property type="match status" value="1"/>
</dbReference>
<sequence length="226" mass="24107">MAINSVEANSVLNDLSIRNKPESEKSASQSDKDMFMRLLLAQIENQDPLKPTDQTDFVAQLAQFSSLEGIQNLSNSVQDIGAMYRSSQALQATALVGREVLVPGQVGYLEQGSEISGMIEANQASGDVMMVIKDAAGQVVANRDLGNIGSAETPFSWDGTNNLGEDLPAGLYSISIEGTMSGENEALITSMYSRVNSVSIVDNQGGMLLNLNGVGQINSSEIQEVR</sequence>
<accession>A0A2K9LH88</accession>
<name>A0A2K9LH88_9GAMM</name>
<dbReference type="Pfam" id="PF13861">
    <property type="entry name" value="FLgD_tudor"/>
    <property type="match status" value="1"/>
</dbReference>
<evidence type="ECO:0000259" key="6">
    <source>
        <dbReference type="Pfam" id="PF13860"/>
    </source>
</evidence>
<feature type="domain" description="FlgD Tudor-like" evidence="7">
    <location>
        <begin position="87"/>
        <end position="222"/>
    </location>
</feature>
<evidence type="ECO:0000313" key="9">
    <source>
        <dbReference type="Proteomes" id="UP000235116"/>
    </source>
</evidence>
<gene>
    <name evidence="8" type="ORF">Kalk_04105</name>
</gene>